<keyword evidence="2" id="KW-1185">Reference proteome</keyword>
<protein>
    <submittedName>
        <fullName evidence="1">Uncharacterized protein</fullName>
    </submittedName>
</protein>
<proteinExistence type="predicted"/>
<comment type="caution">
    <text evidence="1">The sequence shown here is derived from an EMBL/GenBank/DDBJ whole genome shotgun (WGS) entry which is preliminary data.</text>
</comment>
<accession>A0A4C1ZU28</accession>
<evidence type="ECO:0000313" key="2">
    <source>
        <dbReference type="Proteomes" id="UP000299102"/>
    </source>
</evidence>
<name>A0A4C1ZU28_EUMVA</name>
<dbReference type="EMBL" id="BGZK01002072">
    <property type="protein sequence ID" value="GBP90283.1"/>
    <property type="molecule type" value="Genomic_DNA"/>
</dbReference>
<evidence type="ECO:0000313" key="1">
    <source>
        <dbReference type="EMBL" id="GBP90283.1"/>
    </source>
</evidence>
<reference evidence="1 2" key="1">
    <citation type="journal article" date="2019" name="Commun. Biol.">
        <title>The bagworm genome reveals a unique fibroin gene that provides high tensile strength.</title>
        <authorList>
            <person name="Kono N."/>
            <person name="Nakamura H."/>
            <person name="Ohtoshi R."/>
            <person name="Tomita M."/>
            <person name="Numata K."/>
            <person name="Arakawa K."/>
        </authorList>
    </citation>
    <scope>NUCLEOTIDE SEQUENCE [LARGE SCALE GENOMIC DNA]</scope>
</reference>
<gene>
    <name evidence="1" type="ORF">EVAR_47615_1</name>
</gene>
<dbReference type="Proteomes" id="UP000299102">
    <property type="component" value="Unassembled WGS sequence"/>
</dbReference>
<organism evidence="1 2">
    <name type="scientific">Eumeta variegata</name>
    <name type="common">Bagworm moth</name>
    <name type="synonym">Eumeta japonica</name>
    <dbReference type="NCBI Taxonomy" id="151549"/>
    <lineage>
        <taxon>Eukaryota</taxon>
        <taxon>Metazoa</taxon>
        <taxon>Ecdysozoa</taxon>
        <taxon>Arthropoda</taxon>
        <taxon>Hexapoda</taxon>
        <taxon>Insecta</taxon>
        <taxon>Pterygota</taxon>
        <taxon>Neoptera</taxon>
        <taxon>Endopterygota</taxon>
        <taxon>Lepidoptera</taxon>
        <taxon>Glossata</taxon>
        <taxon>Ditrysia</taxon>
        <taxon>Tineoidea</taxon>
        <taxon>Psychidae</taxon>
        <taxon>Oiketicinae</taxon>
        <taxon>Eumeta</taxon>
    </lineage>
</organism>
<dbReference type="AlphaFoldDB" id="A0A4C1ZU28"/>
<feature type="non-terminal residue" evidence="1">
    <location>
        <position position="1"/>
    </location>
</feature>
<sequence>DPPRIDLSSEGASNLVIDKTKLELVVPEPMFRNT</sequence>